<comment type="subcellular location">
    <subcellularLocation>
        <location evidence="1">Nucleus</location>
    </subcellularLocation>
</comment>
<evidence type="ECO:0008006" key="9">
    <source>
        <dbReference type="Google" id="ProtNLM"/>
    </source>
</evidence>
<dbReference type="EMBL" id="MUJZ01048291">
    <property type="protein sequence ID" value="OTF74181.1"/>
    <property type="molecule type" value="Genomic_DNA"/>
</dbReference>
<keyword evidence="8" id="KW-1185">Reference proteome</keyword>
<feature type="compositionally biased region" description="Low complexity" evidence="6">
    <location>
        <begin position="334"/>
        <end position="348"/>
    </location>
</feature>
<feature type="compositionally biased region" description="Polar residues" evidence="6">
    <location>
        <begin position="147"/>
        <end position="162"/>
    </location>
</feature>
<evidence type="ECO:0000256" key="2">
    <source>
        <dbReference type="ARBA" id="ARBA00023015"/>
    </source>
</evidence>
<organism evidence="7 8">
    <name type="scientific">Euroglyphus maynei</name>
    <name type="common">Mayne's house dust mite</name>
    <dbReference type="NCBI Taxonomy" id="6958"/>
    <lineage>
        <taxon>Eukaryota</taxon>
        <taxon>Metazoa</taxon>
        <taxon>Ecdysozoa</taxon>
        <taxon>Arthropoda</taxon>
        <taxon>Chelicerata</taxon>
        <taxon>Arachnida</taxon>
        <taxon>Acari</taxon>
        <taxon>Acariformes</taxon>
        <taxon>Sarcoptiformes</taxon>
        <taxon>Astigmata</taxon>
        <taxon>Psoroptidia</taxon>
        <taxon>Analgoidea</taxon>
        <taxon>Pyroglyphidae</taxon>
        <taxon>Pyroglyphinae</taxon>
        <taxon>Euroglyphus</taxon>
    </lineage>
</organism>
<accession>A0A1Y3B082</accession>
<proteinExistence type="predicted"/>
<feature type="compositionally biased region" description="Low complexity" evidence="6">
    <location>
        <begin position="163"/>
        <end position="176"/>
    </location>
</feature>
<feature type="non-terminal residue" evidence="7">
    <location>
        <position position="361"/>
    </location>
</feature>
<evidence type="ECO:0000256" key="6">
    <source>
        <dbReference type="SAM" id="MobiDB-lite"/>
    </source>
</evidence>
<keyword evidence="5" id="KW-0539">Nucleus</keyword>
<evidence type="ECO:0000313" key="8">
    <source>
        <dbReference type="Proteomes" id="UP000194236"/>
    </source>
</evidence>
<gene>
    <name evidence="7" type="ORF">BLA29_007209</name>
</gene>
<feature type="region of interest" description="Disordered" evidence="6">
    <location>
        <begin position="147"/>
        <end position="176"/>
    </location>
</feature>
<sequence>MRKHVEKPPQPKMIPSEMHFIPNPSNPEFIYYVGLETVVNYLTDSNQMPQPPEPFECVQCGTDFTPVWKWKDRTNPSKPSVICERCVSKNMKKIISDDYQKEVSSYGKTFEEIEKHLTTATIAAASIPTPPPPASQSPANIVTSHRTISPASIPGNSNVLANQSQQSLSSSSSSRQSSSNHLAAAANSLFGGISANASNNVMAAAAAANFNLQHLQNSPFSSQLAAMTALLMPQANPSPSPLQQQSTPPAAHSSSSRSSATSTSGNFGPSNLFGGTGSGATNSAAAALTLLQQLQSFPKMNQAQSLLLAQQLLAASTPAPTPPPPPPPPPPQQPASSSSAGGNPNASAMAQFLGLPNFLYS</sequence>
<feature type="region of interest" description="Disordered" evidence="6">
    <location>
        <begin position="233"/>
        <end position="274"/>
    </location>
</feature>
<feature type="region of interest" description="Disordered" evidence="6">
    <location>
        <begin position="313"/>
        <end position="348"/>
    </location>
</feature>
<evidence type="ECO:0000256" key="5">
    <source>
        <dbReference type="ARBA" id="ARBA00023242"/>
    </source>
</evidence>
<dbReference type="PANTHER" id="PTHR13455">
    <property type="entry name" value="TRANSCRIPTIONAL REPRESSOR P66-RELATED"/>
    <property type="match status" value="1"/>
</dbReference>
<keyword evidence="2" id="KW-0805">Transcription regulation</keyword>
<dbReference type="InterPro" id="IPR040386">
    <property type="entry name" value="P66"/>
</dbReference>
<evidence type="ECO:0000313" key="7">
    <source>
        <dbReference type="EMBL" id="OTF74181.1"/>
    </source>
</evidence>
<keyword evidence="3" id="KW-0175">Coiled coil</keyword>
<dbReference type="PANTHER" id="PTHR13455:SF7">
    <property type="entry name" value="SIMJANG, ISOFORM E"/>
    <property type="match status" value="1"/>
</dbReference>
<keyword evidence="4" id="KW-0804">Transcription</keyword>
<comment type="caution">
    <text evidence="7">The sequence shown here is derived from an EMBL/GenBank/DDBJ whole genome shotgun (WGS) entry which is preliminary data.</text>
</comment>
<reference evidence="7 8" key="1">
    <citation type="submission" date="2017-03" db="EMBL/GenBank/DDBJ databases">
        <title>Genome Survey of Euroglyphus maynei.</title>
        <authorList>
            <person name="Arlian L.G."/>
            <person name="Morgan M.S."/>
            <person name="Rider S.D."/>
        </authorList>
    </citation>
    <scope>NUCLEOTIDE SEQUENCE [LARGE SCALE GENOMIC DNA]</scope>
    <source>
        <strain evidence="7">Arlian Lab</strain>
        <tissue evidence="7">Whole body</tissue>
    </source>
</reference>
<dbReference type="AlphaFoldDB" id="A0A1Y3B082"/>
<name>A0A1Y3B082_EURMA</name>
<evidence type="ECO:0000256" key="3">
    <source>
        <dbReference type="ARBA" id="ARBA00023054"/>
    </source>
</evidence>
<evidence type="ECO:0000256" key="1">
    <source>
        <dbReference type="ARBA" id="ARBA00004123"/>
    </source>
</evidence>
<dbReference type="Proteomes" id="UP000194236">
    <property type="component" value="Unassembled WGS sequence"/>
</dbReference>
<evidence type="ECO:0000256" key="4">
    <source>
        <dbReference type="ARBA" id="ARBA00023163"/>
    </source>
</evidence>
<feature type="compositionally biased region" description="Low complexity" evidence="6">
    <location>
        <begin position="233"/>
        <end position="264"/>
    </location>
</feature>
<dbReference type="OrthoDB" id="8186989at2759"/>
<protein>
    <recommendedName>
        <fullName evidence="9">Transcriptional repressor p66 coiled-coil MBD2-interaction domain-containing protein</fullName>
    </recommendedName>
</protein>
<dbReference type="GO" id="GO:0016581">
    <property type="term" value="C:NuRD complex"/>
    <property type="evidence" value="ECO:0007669"/>
    <property type="project" value="TreeGrafter"/>
</dbReference>
<dbReference type="GO" id="GO:0000122">
    <property type="term" value="P:negative regulation of transcription by RNA polymerase II"/>
    <property type="evidence" value="ECO:0007669"/>
    <property type="project" value="InterPro"/>
</dbReference>
<feature type="compositionally biased region" description="Pro residues" evidence="6">
    <location>
        <begin position="319"/>
        <end position="333"/>
    </location>
</feature>